<dbReference type="PROSITE" id="PS50987">
    <property type="entry name" value="HTH_ARSR_2"/>
    <property type="match status" value="1"/>
</dbReference>
<sequence>MRIIDALRTGSRTVTELAMLLKVELINISVHLKKLRDADLVQGKKFGRFVEYSLKPEIASEDGAVYLDLGWCRVELPAVK</sequence>
<dbReference type="InterPro" id="IPR051011">
    <property type="entry name" value="Metal_resp_trans_reg"/>
</dbReference>
<name>A0A225D748_9BACT</name>
<dbReference type="EMBL" id="NIDE01000017">
    <property type="protein sequence ID" value="OWK35474.1"/>
    <property type="molecule type" value="Genomic_DNA"/>
</dbReference>
<dbReference type="InterPro" id="IPR011991">
    <property type="entry name" value="ArsR-like_HTH"/>
</dbReference>
<keyword evidence="6" id="KW-1185">Reference proteome</keyword>
<dbReference type="Gene3D" id="1.10.10.10">
    <property type="entry name" value="Winged helix-like DNA-binding domain superfamily/Winged helix DNA-binding domain"/>
    <property type="match status" value="1"/>
</dbReference>
<gene>
    <name evidence="5" type="ORF">FRUB_08037</name>
</gene>
<proteinExistence type="predicted"/>
<evidence type="ECO:0000256" key="3">
    <source>
        <dbReference type="ARBA" id="ARBA00023163"/>
    </source>
</evidence>
<dbReference type="CDD" id="cd00090">
    <property type="entry name" value="HTH_ARSR"/>
    <property type="match status" value="1"/>
</dbReference>
<evidence type="ECO:0000313" key="6">
    <source>
        <dbReference type="Proteomes" id="UP000214646"/>
    </source>
</evidence>
<dbReference type="PANTHER" id="PTHR43132:SF6">
    <property type="entry name" value="HTH-TYPE TRANSCRIPTIONAL REPRESSOR CZRA"/>
    <property type="match status" value="1"/>
</dbReference>
<keyword evidence="1" id="KW-0805">Transcription regulation</keyword>
<dbReference type="InterPro" id="IPR001845">
    <property type="entry name" value="HTH_ArsR_DNA-bd_dom"/>
</dbReference>
<dbReference type="SUPFAM" id="SSF46785">
    <property type="entry name" value="Winged helix' DNA-binding domain"/>
    <property type="match status" value="1"/>
</dbReference>
<evidence type="ECO:0000256" key="1">
    <source>
        <dbReference type="ARBA" id="ARBA00023015"/>
    </source>
</evidence>
<dbReference type="PANTHER" id="PTHR43132">
    <property type="entry name" value="ARSENICAL RESISTANCE OPERON REPRESSOR ARSR-RELATED"/>
    <property type="match status" value="1"/>
</dbReference>
<reference evidence="6" key="1">
    <citation type="submission" date="2017-06" db="EMBL/GenBank/DDBJ databases">
        <title>Genome analysis of Fimbriiglobus ruber SP5, the first member of the order Planctomycetales with confirmed chitinolytic capability.</title>
        <authorList>
            <person name="Ravin N.V."/>
            <person name="Rakitin A.L."/>
            <person name="Ivanova A.A."/>
            <person name="Beletsky A.V."/>
            <person name="Kulichevskaya I.S."/>
            <person name="Mardanov A.V."/>
            <person name="Dedysh S.N."/>
        </authorList>
    </citation>
    <scope>NUCLEOTIDE SEQUENCE [LARGE SCALE GENOMIC DNA]</scope>
    <source>
        <strain evidence="6">SP5</strain>
    </source>
</reference>
<dbReference type="AlphaFoldDB" id="A0A225D748"/>
<accession>A0A225D748</accession>
<comment type="caution">
    <text evidence="5">The sequence shown here is derived from an EMBL/GenBank/DDBJ whole genome shotgun (WGS) entry which is preliminary data.</text>
</comment>
<organism evidence="5 6">
    <name type="scientific">Fimbriiglobus ruber</name>
    <dbReference type="NCBI Taxonomy" id="1908690"/>
    <lineage>
        <taxon>Bacteria</taxon>
        <taxon>Pseudomonadati</taxon>
        <taxon>Planctomycetota</taxon>
        <taxon>Planctomycetia</taxon>
        <taxon>Gemmatales</taxon>
        <taxon>Gemmataceae</taxon>
        <taxon>Fimbriiglobus</taxon>
    </lineage>
</organism>
<dbReference type="GO" id="GO:0003700">
    <property type="term" value="F:DNA-binding transcription factor activity"/>
    <property type="evidence" value="ECO:0007669"/>
    <property type="project" value="InterPro"/>
</dbReference>
<protein>
    <recommendedName>
        <fullName evidence="4">HTH arsR-type domain-containing protein</fullName>
    </recommendedName>
</protein>
<evidence type="ECO:0000256" key="2">
    <source>
        <dbReference type="ARBA" id="ARBA00023125"/>
    </source>
</evidence>
<dbReference type="InterPro" id="IPR036390">
    <property type="entry name" value="WH_DNA-bd_sf"/>
</dbReference>
<feature type="domain" description="HTH arsR-type" evidence="4">
    <location>
        <begin position="1"/>
        <end position="80"/>
    </location>
</feature>
<evidence type="ECO:0000259" key="4">
    <source>
        <dbReference type="PROSITE" id="PS50987"/>
    </source>
</evidence>
<evidence type="ECO:0000313" key="5">
    <source>
        <dbReference type="EMBL" id="OWK35474.1"/>
    </source>
</evidence>
<keyword evidence="2" id="KW-0238">DNA-binding</keyword>
<dbReference type="InterPro" id="IPR036388">
    <property type="entry name" value="WH-like_DNA-bd_sf"/>
</dbReference>
<dbReference type="SMART" id="SM00418">
    <property type="entry name" value="HTH_ARSR"/>
    <property type="match status" value="1"/>
</dbReference>
<dbReference type="GO" id="GO:0003677">
    <property type="term" value="F:DNA binding"/>
    <property type="evidence" value="ECO:0007669"/>
    <property type="project" value="UniProtKB-KW"/>
</dbReference>
<dbReference type="Proteomes" id="UP000214646">
    <property type="component" value="Unassembled WGS sequence"/>
</dbReference>
<dbReference type="Pfam" id="PF01022">
    <property type="entry name" value="HTH_5"/>
    <property type="match status" value="1"/>
</dbReference>
<keyword evidence="3" id="KW-0804">Transcription</keyword>